<comment type="similarity">
    <text evidence="1 4">Belongs to the D-isomer specific 2-hydroxyacid dehydrogenase family.</text>
</comment>
<dbReference type="RefSeq" id="WP_152099440.1">
    <property type="nucleotide sequence ID" value="NZ_AP021861.1"/>
</dbReference>
<evidence type="ECO:0000256" key="1">
    <source>
        <dbReference type="ARBA" id="ARBA00005854"/>
    </source>
</evidence>
<dbReference type="KEGG" id="lpav:PLANPX_3332"/>
<dbReference type="PANTHER" id="PTHR10996:SF178">
    <property type="entry name" value="2-HYDROXYACID DEHYDROGENASE YGL185C-RELATED"/>
    <property type="match status" value="1"/>
</dbReference>
<dbReference type="InterPro" id="IPR050223">
    <property type="entry name" value="D-isomer_2-hydroxyacid_DH"/>
</dbReference>
<evidence type="ECO:0000313" key="8">
    <source>
        <dbReference type="Proteomes" id="UP000326837"/>
    </source>
</evidence>
<dbReference type="SUPFAM" id="SSF52283">
    <property type="entry name" value="Formate/glycerate dehydrogenase catalytic domain-like"/>
    <property type="match status" value="1"/>
</dbReference>
<evidence type="ECO:0000259" key="5">
    <source>
        <dbReference type="Pfam" id="PF00389"/>
    </source>
</evidence>
<dbReference type="GO" id="GO:0003714">
    <property type="term" value="F:transcription corepressor activity"/>
    <property type="evidence" value="ECO:0007669"/>
    <property type="project" value="InterPro"/>
</dbReference>
<evidence type="ECO:0000256" key="4">
    <source>
        <dbReference type="RuleBase" id="RU003719"/>
    </source>
</evidence>
<feature type="domain" description="D-isomer specific 2-hydroxyacid dehydrogenase NAD-binding" evidence="6">
    <location>
        <begin position="108"/>
        <end position="285"/>
    </location>
</feature>
<dbReference type="AlphaFoldDB" id="A0A5K7XAI1"/>
<feature type="domain" description="D-isomer specific 2-hydroxyacid dehydrogenase catalytic" evidence="5">
    <location>
        <begin position="30"/>
        <end position="317"/>
    </location>
</feature>
<reference evidence="8" key="1">
    <citation type="submission" date="2019-10" db="EMBL/GenBank/DDBJ databases">
        <title>Lacipirellula parvula gen. nov., sp. nov., representing a lineage of planctomycetes widespread in freshwater anoxic habitats, and description of the family Lacipirellulaceae.</title>
        <authorList>
            <person name="Dedysh S.N."/>
            <person name="Kulichevskaya I.S."/>
            <person name="Beletsky A.V."/>
            <person name="Rakitin A.L."/>
            <person name="Mardanov A.V."/>
            <person name="Ivanova A.A."/>
            <person name="Saltykova V.X."/>
            <person name="Rijpstra W.I.C."/>
            <person name="Sinninghe Damste J.S."/>
            <person name="Ravin N.V."/>
        </authorList>
    </citation>
    <scope>NUCLEOTIDE SEQUENCE [LARGE SCALE GENOMIC DNA]</scope>
    <source>
        <strain evidence="8">PX69</strain>
    </source>
</reference>
<dbReference type="InterPro" id="IPR006139">
    <property type="entry name" value="D-isomer_2_OHA_DH_cat_dom"/>
</dbReference>
<evidence type="ECO:0000256" key="2">
    <source>
        <dbReference type="ARBA" id="ARBA00023002"/>
    </source>
</evidence>
<accession>A0A5K7XAI1</accession>
<dbReference type="GO" id="GO:0004617">
    <property type="term" value="F:phosphoglycerate dehydrogenase activity"/>
    <property type="evidence" value="ECO:0007669"/>
    <property type="project" value="UniProtKB-EC"/>
</dbReference>
<dbReference type="InterPro" id="IPR006140">
    <property type="entry name" value="D-isomer_DH_NAD-bd"/>
</dbReference>
<keyword evidence="3" id="KW-0520">NAD</keyword>
<keyword evidence="2 4" id="KW-0560">Oxidoreductase</keyword>
<organism evidence="7 8">
    <name type="scientific">Lacipirellula parvula</name>
    <dbReference type="NCBI Taxonomy" id="2650471"/>
    <lineage>
        <taxon>Bacteria</taxon>
        <taxon>Pseudomonadati</taxon>
        <taxon>Planctomycetota</taxon>
        <taxon>Planctomycetia</taxon>
        <taxon>Pirellulales</taxon>
        <taxon>Lacipirellulaceae</taxon>
        <taxon>Lacipirellula</taxon>
    </lineage>
</organism>
<dbReference type="GO" id="GO:0005829">
    <property type="term" value="C:cytosol"/>
    <property type="evidence" value="ECO:0007669"/>
    <property type="project" value="TreeGrafter"/>
</dbReference>
<dbReference type="PROSITE" id="PS00671">
    <property type="entry name" value="D_2_HYDROXYACID_DH_3"/>
    <property type="match status" value="1"/>
</dbReference>
<evidence type="ECO:0000313" key="7">
    <source>
        <dbReference type="EMBL" id="BBO33720.1"/>
    </source>
</evidence>
<dbReference type="FunFam" id="3.40.50.720:FF:000203">
    <property type="entry name" value="D-3-phosphoglycerate dehydrogenase (SerA)"/>
    <property type="match status" value="1"/>
</dbReference>
<protein>
    <submittedName>
        <fullName evidence="7">D-3-phosphoglycerate dehydrogenase</fullName>
        <ecNumber evidence="7">1.1.1.95</ecNumber>
    </submittedName>
</protein>
<evidence type="ECO:0000259" key="6">
    <source>
        <dbReference type="Pfam" id="PF02826"/>
    </source>
</evidence>
<dbReference type="InterPro" id="IPR029753">
    <property type="entry name" value="D-isomer_DH_CS"/>
</dbReference>
<dbReference type="SUPFAM" id="SSF51735">
    <property type="entry name" value="NAD(P)-binding Rossmann-fold domains"/>
    <property type="match status" value="1"/>
</dbReference>
<proteinExistence type="inferred from homology"/>
<name>A0A5K7XAI1_9BACT</name>
<dbReference type="Gene3D" id="3.40.50.720">
    <property type="entry name" value="NAD(P)-binding Rossmann-like Domain"/>
    <property type="match status" value="2"/>
</dbReference>
<dbReference type="PANTHER" id="PTHR10996">
    <property type="entry name" value="2-HYDROXYACID DEHYDROGENASE-RELATED"/>
    <property type="match status" value="1"/>
</dbReference>
<keyword evidence="8" id="KW-1185">Reference proteome</keyword>
<dbReference type="GO" id="GO:0016618">
    <property type="term" value="F:hydroxypyruvate reductase [NAD(P)H] activity"/>
    <property type="evidence" value="ECO:0007669"/>
    <property type="project" value="TreeGrafter"/>
</dbReference>
<dbReference type="EC" id="1.1.1.95" evidence="7"/>
<dbReference type="Pfam" id="PF02826">
    <property type="entry name" value="2-Hacid_dh_C"/>
    <property type="match status" value="1"/>
</dbReference>
<evidence type="ECO:0000256" key="3">
    <source>
        <dbReference type="ARBA" id="ARBA00023027"/>
    </source>
</evidence>
<dbReference type="GO" id="GO:0030267">
    <property type="term" value="F:glyoxylate reductase (NADPH) activity"/>
    <property type="evidence" value="ECO:0007669"/>
    <property type="project" value="TreeGrafter"/>
</dbReference>
<dbReference type="InterPro" id="IPR043322">
    <property type="entry name" value="CtBP"/>
</dbReference>
<gene>
    <name evidence="7" type="ORF">PLANPX_3332</name>
</gene>
<dbReference type="GO" id="GO:0051287">
    <property type="term" value="F:NAD binding"/>
    <property type="evidence" value="ECO:0007669"/>
    <property type="project" value="InterPro"/>
</dbReference>
<dbReference type="Pfam" id="PF00389">
    <property type="entry name" value="2-Hacid_dh"/>
    <property type="match status" value="1"/>
</dbReference>
<sequence length="331" mass="35310">MSRLIVTDYTFPTLEVEQRRLTPLGIAVEGVKAGERAELLAKLPTADFVLTQFAKLDAEAIDRMEKARVIVRYGIGVDNVDLEAAKRRGIPVCNVPDYCIDEVADHTLALVLSATRRVVENANFVSGGKWGLPVPVTDMRCLKSMTVGVVGFGRIGREVASRLSNFKCRLLVSDPAAKAADVEEAGCELTSLENLLVNSDLVTLHCPAIPATRHLINFDTLDAMKPGAILVNVARGNIVDTSAMYEALKSGKLGFAALDVFDPEPPAPDHPALALKNVILHSHIASASDEAVLKLRSDAAAIVALCNEGQPLPNIVNGVTGPARFAAMAVS</sequence>
<dbReference type="CDD" id="cd05299">
    <property type="entry name" value="CtBP_dh"/>
    <property type="match status" value="1"/>
</dbReference>
<dbReference type="InterPro" id="IPR036291">
    <property type="entry name" value="NAD(P)-bd_dom_sf"/>
</dbReference>
<dbReference type="EMBL" id="AP021861">
    <property type="protein sequence ID" value="BBO33720.1"/>
    <property type="molecule type" value="Genomic_DNA"/>
</dbReference>
<dbReference type="Proteomes" id="UP000326837">
    <property type="component" value="Chromosome"/>
</dbReference>